<proteinExistence type="predicted"/>
<dbReference type="AlphaFoldDB" id="A0A3G1A8H5"/>
<evidence type="ECO:0000313" key="2">
    <source>
        <dbReference type="Proteomes" id="UP000266720"/>
    </source>
</evidence>
<evidence type="ECO:0008006" key="3">
    <source>
        <dbReference type="Google" id="ProtNLM"/>
    </source>
</evidence>
<dbReference type="STRING" id="697581.TCARB_0713"/>
<gene>
    <name evidence="1" type="ORF">TCARB_0713</name>
</gene>
<dbReference type="GeneID" id="16574275"/>
<protein>
    <recommendedName>
        <fullName evidence="3">DUF2283 domain-containing protein</fullName>
    </recommendedName>
</protein>
<dbReference type="PANTHER" id="PTHR37029:SF1">
    <property type="entry name" value="SSR1768 PROTEIN"/>
    <property type="match status" value="1"/>
</dbReference>
<dbReference type="PANTHER" id="PTHR37029">
    <property type="entry name" value="SSR1768 PROTEIN"/>
    <property type="match status" value="1"/>
</dbReference>
<dbReference type="EMBL" id="CP007493">
    <property type="protein sequence ID" value="AJB41767.1"/>
    <property type="molecule type" value="Genomic_DNA"/>
</dbReference>
<dbReference type="Pfam" id="PF10049">
    <property type="entry name" value="DUF2283"/>
    <property type="match status" value="1"/>
</dbReference>
<dbReference type="GeneID" id="25406153"/>
<accession>A0A3G1A8H5</accession>
<reference evidence="2" key="1">
    <citation type="book" date="2010" name="EXTREMOPHILES" publisher="0:0-0">
        <title>Complete genome sequences of ten hyperthermophilic archaea reveal their metabolic capabilities and possible ecological roles.</title>
        <editorList>
            <person name="?"/>
        </editorList>
        <authorList>
            <person name="Ravin N.V."/>
            <person name="Mardanov A.V."/>
            <person name="Bonch-Osmolovskaya E.A."/>
            <person name="Skryabin K.G."/>
        </authorList>
    </citation>
    <scope>NUCLEOTIDE SEQUENCE [LARGE SCALE GENOMIC DNA]</scope>
    <source>
        <strain evidence="2">1505</strain>
    </source>
</reference>
<dbReference type="KEGG" id="tcb:TCARB_0713"/>
<organism evidence="1 2">
    <name type="scientific">Thermofilum adornatum 1505</name>
    <dbReference type="NCBI Taxonomy" id="697581"/>
    <lineage>
        <taxon>Archaea</taxon>
        <taxon>Thermoproteota</taxon>
        <taxon>Thermoprotei</taxon>
        <taxon>Thermofilales</taxon>
        <taxon>Thermofilaceae</taxon>
        <taxon>Thermofilum</taxon>
    </lineage>
</organism>
<dbReference type="Proteomes" id="UP000266720">
    <property type="component" value="Chromosome"/>
</dbReference>
<dbReference type="RefSeq" id="WP_020963276.1">
    <property type="nucleotide sequence ID" value="NZ_CP007493.1"/>
</dbReference>
<sequence>MRVRYDKRHDILYIDVAPGKKARETQPLNDDIFVDLDEEGNIVGIEIWNASENIVEALAEPLIEKVKKSLEKSVMAGKGS</sequence>
<dbReference type="InterPro" id="IPR019270">
    <property type="entry name" value="DUF2283"/>
</dbReference>
<evidence type="ECO:0000313" key="1">
    <source>
        <dbReference type="EMBL" id="AJB41767.1"/>
    </source>
</evidence>
<name>A0A3G1A8H5_9CREN</name>